<evidence type="ECO:0000259" key="4">
    <source>
        <dbReference type="PROSITE" id="PS50102"/>
    </source>
</evidence>
<accession>A0A3S5A7W9</accession>
<dbReference type="CDD" id="cd12680">
    <property type="entry name" value="RRM_THOC4"/>
    <property type="match status" value="1"/>
</dbReference>
<protein>
    <recommendedName>
        <fullName evidence="4">RRM domain-containing protein</fullName>
    </recommendedName>
</protein>
<dbReference type="InterPro" id="IPR035979">
    <property type="entry name" value="RBD_domain_sf"/>
</dbReference>
<organism evidence="5 6">
    <name type="scientific">Protopolystoma xenopodis</name>
    <dbReference type="NCBI Taxonomy" id="117903"/>
    <lineage>
        <taxon>Eukaryota</taxon>
        <taxon>Metazoa</taxon>
        <taxon>Spiralia</taxon>
        <taxon>Lophotrochozoa</taxon>
        <taxon>Platyhelminthes</taxon>
        <taxon>Monogenea</taxon>
        <taxon>Polyopisthocotylea</taxon>
        <taxon>Polystomatidea</taxon>
        <taxon>Polystomatidae</taxon>
        <taxon>Protopolystoma</taxon>
    </lineage>
</organism>
<keyword evidence="6" id="KW-1185">Reference proteome</keyword>
<dbReference type="GO" id="GO:0006406">
    <property type="term" value="P:mRNA export from nucleus"/>
    <property type="evidence" value="ECO:0007669"/>
    <property type="project" value="TreeGrafter"/>
</dbReference>
<keyword evidence="1 2" id="KW-0694">RNA-binding</keyword>
<dbReference type="GO" id="GO:0003729">
    <property type="term" value="F:mRNA binding"/>
    <property type="evidence" value="ECO:0007669"/>
    <property type="project" value="TreeGrafter"/>
</dbReference>
<dbReference type="SMART" id="SM00360">
    <property type="entry name" value="RRM"/>
    <property type="match status" value="1"/>
</dbReference>
<reference evidence="5" key="1">
    <citation type="submission" date="2018-11" db="EMBL/GenBank/DDBJ databases">
        <authorList>
            <consortium name="Pathogen Informatics"/>
        </authorList>
    </citation>
    <scope>NUCLEOTIDE SEQUENCE</scope>
</reference>
<dbReference type="PANTHER" id="PTHR19965">
    <property type="entry name" value="RNA AND EXPORT FACTOR BINDING PROTEIN"/>
    <property type="match status" value="1"/>
</dbReference>
<evidence type="ECO:0000256" key="1">
    <source>
        <dbReference type="ARBA" id="ARBA00022884"/>
    </source>
</evidence>
<evidence type="ECO:0000313" key="5">
    <source>
        <dbReference type="EMBL" id="VEL22322.1"/>
    </source>
</evidence>
<dbReference type="InterPro" id="IPR012677">
    <property type="entry name" value="Nucleotide-bd_a/b_plait_sf"/>
</dbReference>
<dbReference type="PANTHER" id="PTHR19965:SF82">
    <property type="entry name" value="THO COMPLEX SUBUNIT 4"/>
    <property type="match status" value="1"/>
</dbReference>
<evidence type="ECO:0000256" key="2">
    <source>
        <dbReference type="PROSITE-ProRule" id="PRU00176"/>
    </source>
</evidence>
<feature type="domain" description="RRM" evidence="4">
    <location>
        <begin position="91"/>
        <end position="168"/>
    </location>
</feature>
<dbReference type="Pfam" id="PF00076">
    <property type="entry name" value="RRM_1"/>
    <property type="match status" value="1"/>
</dbReference>
<dbReference type="InterPro" id="IPR051229">
    <property type="entry name" value="ALYREF_mRNA_export"/>
</dbReference>
<dbReference type="EMBL" id="CAAALY010055765">
    <property type="protein sequence ID" value="VEL22322.1"/>
    <property type="molecule type" value="Genomic_DNA"/>
</dbReference>
<feature type="region of interest" description="Disordered" evidence="3">
    <location>
        <begin position="227"/>
        <end position="277"/>
    </location>
</feature>
<dbReference type="Proteomes" id="UP000784294">
    <property type="component" value="Unassembled WGS sequence"/>
</dbReference>
<name>A0A3S5A7W9_9PLAT</name>
<feature type="compositionally biased region" description="Basic and acidic residues" evidence="3">
    <location>
        <begin position="253"/>
        <end position="264"/>
    </location>
</feature>
<sequence length="277" mass="30722">MNRASFLYPICPPSALLEMSLEMSLDDIIKQNRISIRGTGRQRGRGGSTLRGVRQGRIVRRNSGRVVPRRNMANRWQHDLFQERRPTQGPAKLMISNLDFGVNDSDIRELFQEFGPMRRAAVHYDRSGRSLGTAEVVYLNRLSAIKAQNRYNGVPLDGRPMNIQLVGGAGELVEVEPSAARDPPTVLREHRPFSRRVDACQFVATDATATPDGVNTAASVNRISYNTAGRRPANRRGVSGPFSGRGAGRGRRGREEKVVPTKEELDAELAAYNAQRS</sequence>
<dbReference type="GO" id="GO:0005634">
    <property type="term" value="C:nucleus"/>
    <property type="evidence" value="ECO:0007669"/>
    <property type="project" value="TreeGrafter"/>
</dbReference>
<dbReference type="Pfam" id="PF13865">
    <property type="entry name" value="FoP_duplication"/>
    <property type="match status" value="1"/>
</dbReference>
<dbReference type="AlphaFoldDB" id="A0A3S5A7W9"/>
<dbReference type="Gene3D" id="3.30.70.330">
    <property type="match status" value="1"/>
</dbReference>
<comment type="caution">
    <text evidence="5">The sequence shown here is derived from an EMBL/GenBank/DDBJ whole genome shotgun (WGS) entry which is preliminary data.</text>
</comment>
<dbReference type="SUPFAM" id="SSF54928">
    <property type="entry name" value="RNA-binding domain, RBD"/>
    <property type="match status" value="1"/>
</dbReference>
<dbReference type="OrthoDB" id="1049195at2759"/>
<dbReference type="SMART" id="SM01218">
    <property type="entry name" value="FoP_duplication"/>
    <property type="match status" value="1"/>
</dbReference>
<evidence type="ECO:0000256" key="3">
    <source>
        <dbReference type="SAM" id="MobiDB-lite"/>
    </source>
</evidence>
<gene>
    <name evidence="5" type="ORF">PXEA_LOCUS15762</name>
</gene>
<proteinExistence type="predicted"/>
<evidence type="ECO:0000313" key="6">
    <source>
        <dbReference type="Proteomes" id="UP000784294"/>
    </source>
</evidence>
<dbReference type="InterPro" id="IPR025715">
    <property type="entry name" value="FoP_C"/>
</dbReference>
<dbReference type="InterPro" id="IPR000504">
    <property type="entry name" value="RRM_dom"/>
</dbReference>
<dbReference type="PROSITE" id="PS50102">
    <property type="entry name" value="RRM"/>
    <property type="match status" value="1"/>
</dbReference>